<evidence type="ECO:0000256" key="2">
    <source>
        <dbReference type="SAM" id="SignalP"/>
    </source>
</evidence>
<feature type="signal peptide" evidence="2">
    <location>
        <begin position="1"/>
        <end position="22"/>
    </location>
</feature>
<dbReference type="VEuPathDB" id="FungiDB:AMAG_08264"/>
<keyword evidence="4" id="KW-1185">Reference proteome</keyword>
<organism evidence="3 4">
    <name type="scientific">Allomyces macrogynus (strain ATCC 38327)</name>
    <name type="common">Allomyces javanicus var. macrogynus</name>
    <dbReference type="NCBI Taxonomy" id="578462"/>
    <lineage>
        <taxon>Eukaryota</taxon>
        <taxon>Fungi</taxon>
        <taxon>Fungi incertae sedis</taxon>
        <taxon>Blastocladiomycota</taxon>
        <taxon>Blastocladiomycetes</taxon>
        <taxon>Blastocladiales</taxon>
        <taxon>Blastocladiaceae</taxon>
        <taxon>Allomyces</taxon>
    </lineage>
</organism>
<feature type="chain" id="PRO_5005548027" description="Extracellular membrane protein CFEM domain-containing protein" evidence="2">
    <location>
        <begin position="23"/>
        <end position="187"/>
    </location>
</feature>
<dbReference type="Proteomes" id="UP000054350">
    <property type="component" value="Unassembled WGS sequence"/>
</dbReference>
<gene>
    <name evidence="3" type="ORF">AMAG_08264</name>
</gene>
<keyword evidence="2" id="KW-0732">Signal</keyword>
<name>A0A0L0SKL5_ALLM3</name>
<evidence type="ECO:0008006" key="5">
    <source>
        <dbReference type="Google" id="ProtNLM"/>
    </source>
</evidence>
<reference evidence="4" key="2">
    <citation type="submission" date="2009-11" db="EMBL/GenBank/DDBJ databases">
        <title>The Genome Sequence of Allomyces macrogynus strain ATCC 38327.</title>
        <authorList>
            <consortium name="The Broad Institute Genome Sequencing Platform"/>
            <person name="Russ C."/>
            <person name="Cuomo C."/>
            <person name="Shea T."/>
            <person name="Young S.K."/>
            <person name="Zeng Q."/>
            <person name="Koehrsen M."/>
            <person name="Haas B."/>
            <person name="Borodovsky M."/>
            <person name="Guigo R."/>
            <person name="Alvarado L."/>
            <person name="Berlin A."/>
            <person name="Borenstein D."/>
            <person name="Chen Z."/>
            <person name="Engels R."/>
            <person name="Freedman E."/>
            <person name="Gellesch M."/>
            <person name="Goldberg J."/>
            <person name="Griggs A."/>
            <person name="Gujja S."/>
            <person name="Heiman D."/>
            <person name="Hepburn T."/>
            <person name="Howarth C."/>
            <person name="Jen D."/>
            <person name="Larson L."/>
            <person name="Lewis B."/>
            <person name="Mehta T."/>
            <person name="Park D."/>
            <person name="Pearson M."/>
            <person name="Roberts A."/>
            <person name="Saif S."/>
            <person name="Shenoy N."/>
            <person name="Sisk P."/>
            <person name="Stolte C."/>
            <person name="Sykes S."/>
            <person name="Walk T."/>
            <person name="White J."/>
            <person name="Yandava C."/>
            <person name="Burger G."/>
            <person name="Gray M.W."/>
            <person name="Holland P.W.H."/>
            <person name="King N."/>
            <person name="Lang F.B.F."/>
            <person name="Roger A.J."/>
            <person name="Ruiz-Trillo I."/>
            <person name="Lander E."/>
            <person name="Nusbaum C."/>
        </authorList>
    </citation>
    <scope>NUCLEOTIDE SEQUENCE [LARGE SCALE GENOMIC DNA]</scope>
    <source>
        <strain evidence="4">ATCC 38327</strain>
    </source>
</reference>
<dbReference type="AlphaFoldDB" id="A0A0L0SKL5"/>
<dbReference type="OrthoDB" id="5588357at2759"/>
<evidence type="ECO:0000313" key="4">
    <source>
        <dbReference type="Proteomes" id="UP000054350"/>
    </source>
</evidence>
<feature type="region of interest" description="Disordered" evidence="1">
    <location>
        <begin position="113"/>
        <end position="154"/>
    </location>
</feature>
<evidence type="ECO:0000256" key="1">
    <source>
        <dbReference type="SAM" id="MobiDB-lite"/>
    </source>
</evidence>
<sequence length="187" mass="18823">MKSTAFFAAATIAIVAATSTTAQVVDPNAAPTLSDCAGMSVFQRCWGDVTQERSTQCVPGESGYNACMCATSGGYRKCFDQCLDSPDHDYALKPVINEQSAYCLQVTTKSTTSKTTTSSSTKTTSTSSTSTTSSATTTTTSASTTATSTSTTSTIKPAMATDSSAAGAAAGPAAMVAAVFGGLMAAI</sequence>
<evidence type="ECO:0000313" key="3">
    <source>
        <dbReference type="EMBL" id="KNE63096.1"/>
    </source>
</evidence>
<protein>
    <recommendedName>
        <fullName evidence="5">Extracellular membrane protein CFEM domain-containing protein</fullName>
    </recommendedName>
</protein>
<proteinExistence type="predicted"/>
<accession>A0A0L0SKL5</accession>
<dbReference type="EMBL" id="GG745341">
    <property type="protein sequence ID" value="KNE63096.1"/>
    <property type="molecule type" value="Genomic_DNA"/>
</dbReference>
<reference evidence="3 4" key="1">
    <citation type="submission" date="2009-11" db="EMBL/GenBank/DDBJ databases">
        <title>Annotation of Allomyces macrogynus ATCC 38327.</title>
        <authorList>
            <consortium name="The Broad Institute Genome Sequencing Platform"/>
            <person name="Russ C."/>
            <person name="Cuomo C."/>
            <person name="Burger G."/>
            <person name="Gray M.W."/>
            <person name="Holland P.W.H."/>
            <person name="King N."/>
            <person name="Lang F.B.F."/>
            <person name="Roger A.J."/>
            <person name="Ruiz-Trillo I."/>
            <person name="Young S.K."/>
            <person name="Zeng Q."/>
            <person name="Gargeya S."/>
            <person name="Fitzgerald M."/>
            <person name="Haas B."/>
            <person name="Abouelleil A."/>
            <person name="Alvarado L."/>
            <person name="Arachchi H.M."/>
            <person name="Berlin A."/>
            <person name="Chapman S.B."/>
            <person name="Gearin G."/>
            <person name="Goldberg J."/>
            <person name="Griggs A."/>
            <person name="Gujja S."/>
            <person name="Hansen M."/>
            <person name="Heiman D."/>
            <person name="Howarth C."/>
            <person name="Larimer J."/>
            <person name="Lui A."/>
            <person name="MacDonald P.J.P."/>
            <person name="McCowen C."/>
            <person name="Montmayeur A."/>
            <person name="Murphy C."/>
            <person name="Neiman D."/>
            <person name="Pearson M."/>
            <person name="Priest M."/>
            <person name="Roberts A."/>
            <person name="Saif S."/>
            <person name="Shea T."/>
            <person name="Sisk P."/>
            <person name="Stolte C."/>
            <person name="Sykes S."/>
            <person name="Wortman J."/>
            <person name="Nusbaum C."/>
            <person name="Birren B."/>
        </authorList>
    </citation>
    <scope>NUCLEOTIDE SEQUENCE [LARGE SCALE GENOMIC DNA]</scope>
    <source>
        <strain evidence="3 4">ATCC 38327</strain>
    </source>
</reference>